<keyword evidence="9 10" id="KW-0998">Cell outer membrane</keyword>
<keyword evidence="7 10" id="KW-0472">Membrane</keyword>
<dbReference type="Pfam" id="PF07715">
    <property type="entry name" value="Plug"/>
    <property type="match status" value="1"/>
</dbReference>
<comment type="caution">
    <text evidence="15">The sequence shown here is derived from an EMBL/GenBank/DDBJ whole genome shotgun (WGS) entry which is preliminary data.</text>
</comment>
<name>A0ABQ5TSM2_9GAMM</name>
<keyword evidence="3 10" id="KW-0813">Transport</keyword>
<evidence type="ECO:0000259" key="14">
    <source>
        <dbReference type="Pfam" id="PF07715"/>
    </source>
</evidence>
<gene>
    <name evidence="15" type="primary">brfB</name>
    <name evidence="15" type="ORF">GCM10007891_08180</name>
</gene>
<dbReference type="NCBIfam" id="TIGR01783">
    <property type="entry name" value="TonB-siderophor"/>
    <property type="match status" value="1"/>
</dbReference>
<dbReference type="RefSeq" id="WP_284722517.1">
    <property type="nucleotide sequence ID" value="NZ_BSND01000003.1"/>
</dbReference>
<keyword evidence="4 10" id="KW-1134">Transmembrane beta strand</keyword>
<evidence type="ECO:0000256" key="10">
    <source>
        <dbReference type="PROSITE-ProRule" id="PRU01360"/>
    </source>
</evidence>
<keyword evidence="6 11" id="KW-0798">TonB box</keyword>
<organism evidence="15 16">
    <name type="scientific">Methylophaga thalassica</name>
    <dbReference type="NCBI Taxonomy" id="40223"/>
    <lineage>
        <taxon>Bacteria</taxon>
        <taxon>Pseudomonadati</taxon>
        <taxon>Pseudomonadota</taxon>
        <taxon>Gammaproteobacteria</taxon>
        <taxon>Thiotrichales</taxon>
        <taxon>Piscirickettsiaceae</taxon>
        <taxon>Methylophaga</taxon>
    </lineage>
</organism>
<dbReference type="Proteomes" id="UP001161423">
    <property type="component" value="Unassembled WGS sequence"/>
</dbReference>
<dbReference type="InterPro" id="IPR010105">
    <property type="entry name" value="TonB_sidphr_rcpt"/>
</dbReference>
<feature type="domain" description="TonB-dependent receptor-like beta-barrel" evidence="13">
    <location>
        <begin position="257"/>
        <end position="701"/>
    </location>
</feature>
<dbReference type="Gene3D" id="2.170.130.10">
    <property type="entry name" value="TonB-dependent receptor, plug domain"/>
    <property type="match status" value="1"/>
</dbReference>
<comment type="subcellular location">
    <subcellularLocation>
        <location evidence="1 10">Cell outer membrane</location>
        <topology evidence="1 10">Multi-pass membrane protein</topology>
    </subcellularLocation>
</comment>
<dbReference type="InterPro" id="IPR000531">
    <property type="entry name" value="Beta-barrel_TonB"/>
</dbReference>
<evidence type="ECO:0000313" key="16">
    <source>
        <dbReference type="Proteomes" id="UP001161423"/>
    </source>
</evidence>
<evidence type="ECO:0000259" key="13">
    <source>
        <dbReference type="Pfam" id="PF00593"/>
    </source>
</evidence>
<evidence type="ECO:0000256" key="12">
    <source>
        <dbReference type="SAM" id="SignalP"/>
    </source>
</evidence>
<evidence type="ECO:0000256" key="3">
    <source>
        <dbReference type="ARBA" id="ARBA00022448"/>
    </source>
</evidence>
<evidence type="ECO:0000256" key="5">
    <source>
        <dbReference type="ARBA" id="ARBA00022692"/>
    </source>
</evidence>
<comment type="similarity">
    <text evidence="2 10 11">Belongs to the TonB-dependent receptor family.</text>
</comment>
<dbReference type="InterPro" id="IPR039426">
    <property type="entry name" value="TonB-dep_rcpt-like"/>
</dbReference>
<dbReference type="EMBL" id="BSND01000003">
    <property type="protein sequence ID" value="GLP98964.1"/>
    <property type="molecule type" value="Genomic_DNA"/>
</dbReference>
<dbReference type="PANTHER" id="PTHR32552:SF82">
    <property type="entry name" value="FCUA PROTEIN"/>
    <property type="match status" value="1"/>
</dbReference>
<evidence type="ECO:0000256" key="7">
    <source>
        <dbReference type="ARBA" id="ARBA00023136"/>
    </source>
</evidence>
<evidence type="ECO:0000256" key="8">
    <source>
        <dbReference type="ARBA" id="ARBA00023170"/>
    </source>
</evidence>
<keyword evidence="8 15" id="KW-0675">Receptor</keyword>
<evidence type="ECO:0000256" key="4">
    <source>
        <dbReference type="ARBA" id="ARBA00022452"/>
    </source>
</evidence>
<reference evidence="15" key="2">
    <citation type="submission" date="2023-01" db="EMBL/GenBank/DDBJ databases">
        <title>Draft genome sequence of Methylophaga thalassica strain NBRC 102424.</title>
        <authorList>
            <person name="Sun Q."/>
            <person name="Mori K."/>
        </authorList>
    </citation>
    <scope>NUCLEOTIDE SEQUENCE</scope>
    <source>
        <strain evidence="15">NBRC 102424</strain>
    </source>
</reference>
<dbReference type="InterPro" id="IPR036942">
    <property type="entry name" value="Beta-barrel_TonB_sf"/>
</dbReference>
<dbReference type="Gene3D" id="2.40.170.20">
    <property type="entry name" value="TonB-dependent receptor, beta-barrel domain"/>
    <property type="match status" value="1"/>
</dbReference>
<dbReference type="InterPro" id="IPR012910">
    <property type="entry name" value="Plug_dom"/>
</dbReference>
<accession>A0ABQ5TSM2</accession>
<dbReference type="PANTHER" id="PTHR32552">
    <property type="entry name" value="FERRICHROME IRON RECEPTOR-RELATED"/>
    <property type="match status" value="1"/>
</dbReference>
<keyword evidence="5 10" id="KW-0812">Transmembrane</keyword>
<feature type="signal peptide" evidence="12">
    <location>
        <begin position="1"/>
        <end position="22"/>
    </location>
</feature>
<protein>
    <submittedName>
        <fullName evidence="15">TonB-dependent receptor</fullName>
    </submittedName>
</protein>
<evidence type="ECO:0000313" key="15">
    <source>
        <dbReference type="EMBL" id="GLP98964.1"/>
    </source>
</evidence>
<feature type="domain" description="TonB-dependent receptor plug" evidence="14">
    <location>
        <begin position="73"/>
        <end position="171"/>
    </location>
</feature>
<feature type="chain" id="PRO_5046063503" evidence="12">
    <location>
        <begin position="23"/>
        <end position="736"/>
    </location>
</feature>
<dbReference type="InterPro" id="IPR037066">
    <property type="entry name" value="Plug_dom_sf"/>
</dbReference>
<proteinExistence type="inferred from homology"/>
<evidence type="ECO:0000256" key="6">
    <source>
        <dbReference type="ARBA" id="ARBA00023077"/>
    </source>
</evidence>
<dbReference type="SUPFAM" id="SSF56935">
    <property type="entry name" value="Porins"/>
    <property type="match status" value="1"/>
</dbReference>
<sequence length="736" mass="80477">MRMKSTCVMMALIMGGMQVSLADEETSNTSTLELDTLSVTASADASAEGLSPAFAGGQVAEGGRAGILGTKDNLDTPFSITSYTNEFIQDRQAQSVGDVLRNDPTVRVARGFGNFQESYFIRGFILNSDDVAYNGLYSLLPRQYIATELFERVEVLRGASAFLTGANPNGGGIGGAINLLPKRAPNYDLNRITLGASINDERNGSADIARRFGENDEFGIRVNAAHHNGGTSIDDEQAELNLFNIGLDYQGDRLRLSADMGYQNHQLEQTRTNLRLMNQVSSVPSTPNASENWAQPWSYSNEKDYFGTFRGEYDFTENVTAWAAYGMRHGEEENSLSNLNITNGITGNGTLSRFDNGRIDRIQTGEVGIKGKFKTGFIKHELVAAYSYFVSEKKNAYRFVSIPGGSNLYNPTYYSRPELADLYSPRLGSRVRLNSFALGDTLSFMDDRLMLTLGARHQTLKTEDYDYNGQTGLIGKYDDSEITPAIGAVYKLTDEFSIYTNYIESLTKGDTADSTTDNGSGGTVDVVNGGESFAPYVSEQKEIGLKYETSSIGAGLAYFTTSKPRSFMDKSNPDRPVFRQSGEDEHQGIELTLYGKATDDLKLLGGVTWLDAKQKDTGNSSIDGNRVIGVAKLQATVGAEWDVPSVDGLAFDGRVNYTGSRYADDANTLKVDDWTTVDIGAKYLVQLANQDLTLRARVDNLFDRDYWASVGGYPGNGYLVLGAPRTVSISATVDFY</sequence>
<keyword evidence="16" id="KW-1185">Reference proteome</keyword>
<dbReference type="PROSITE" id="PS52016">
    <property type="entry name" value="TONB_DEPENDENT_REC_3"/>
    <property type="match status" value="1"/>
</dbReference>
<evidence type="ECO:0000256" key="9">
    <source>
        <dbReference type="ARBA" id="ARBA00023237"/>
    </source>
</evidence>
<evidence type="ECO:0000256" key="2">
    <source>
        <dbReference type="ARBA" id="ARBA00009810"/>
    </source>
</evidence>
<keyword evidence="12" id="KW-0732">Signal</keyword>
<reference evidence="15" key="1">
    <citation type="journal article" date="2014" name="Int. J. Syst. Evol. Microbiol.">
        <title>Complete genome of a new Firmicutes species belonging to the dominant human colonic microbiota ('Ruminococcus bicirculans') reveals two chromosomes and a selective capacity to utilize plant glucans.</title>
        <authorList>
            <consortium name="NISC Comparative Sequencing Program"/>
            <person name="Wegmann U."/>
            <person name="Louis P."/>
            <person name="Goesmann A."/>
            <person name="Henrissat B."/>
            <person name="Duncan S.H."/>
            <person name="Flint H.J."/>
        </authorList>
    </citation>
    <scope>NUCLEOTIDE SEQUENCE</scope>
    <source>
        <strain evidence="15">NBRC 102424</strain>
    </source>
</reference>
<evidence type="ECO:0000256" key="1">
    <source>
        <dbReference type="ARBA" id="ARBA00004571"/>
    </source>
</evidence>
<evidence type="ECO:0000256" key="11">
    <source>
        <dbReference type="RuleBase" id="RU003357"/>
    </source>
</evidence>
<dbReference type="Pfam" id="PF00593">
    <property type="entry name" value="TonB_dep_Rec_b-barrel"/>
    <property type="match status" value="1"/>
</dbReference>
<dbReference type="CDD" id="cd01347">
    <property type="entry name" value="ligand_gated_channel"/>
    <property type="match status" value="1"/>
</dbReference>